<evidence type="ECO:0000313" key="3">
    <source>
        <dbReference type="Proteomes" id="UP001589609"/>
    </source>
</evidence>
<name>A0ABV5WN56_9BACI</name>
<keyword evidence="1" id="KW-0175">Coiled coil</keyword>
<gene>
    <name evidence="2" type="ORF">ACFFMS_26320</name>
</gene>
<reference evidence="2 3" key="1">
    <citation type="submission" date="2024-09" db="EMBL/GenBank/DDBJ databases">
        <authorList>
            <person name="Sun Q."/>
            <person name="Mori K."/>
        </authorList>
    </citation>
    <scope>NUCLEOTIDE SEQUENCE [LARGE SCALE GENOMIC DNA]</scope>
    <source>
        <strain evidence="2 3">JCM 11201</strain>
    </source>
</reference>
<feature type="coiled-coil region" evidence="1">
    <location>
        <begin position="8"/>
        <end position="35"/>
    </location>
</feature>
<evidence type="ECO:0000256" key="1">
    <source>
        <dbReference type="SAM" id="Coils"/>
    </source>
</evidence>
<proteinExistence type="predicted"/>
<evidence type="ECO:0000313" key="2">
    <source>
        <dbReference type="EMBL" id="MFB9761750.1"/>
    </source>
</evidence>
<accession>A0ABV5WN56</accession>
<dbReference type="EMBL" id="JBHMAF010000196">
    <property type="protein sequence ID" value="MFB9761750.1"/>
    <property type="molecule type" value="Genomic_DNA"/>
</dbReference>
<protein>
    <submittedName>
        <fullName evidence="2">Uncharacterized protein</fullName>
    </submittedName>
</protein>
<dbReference type="Proteomes" id="UP001589609">
    <property type="component" value="Unassembled WGS sequence"/>
</dbReference>
<sequence>MISPLANKSVSKAALLEKEAKMEELNEKKHSFNMEDNTGRLIVKGEIIGESELEFYDDLKLKAVIALINSVDQQNFETAGKMDVFNDYMREIEETLSEVKKHSRFQGEII</sequence>
<comment type="caution">
    <text evidence="2">The sequence shown here is derived from an EMBL/GenBank/DDBJ whole genome shotgun (WGS) entry which is preliminary data.</text>
</comment>
<keyword evidence="3" id="KW-1185">Reference proteome</keyword>
<organism evidence="2 3">
    <name type="scientific">Ectobacillus funiculus</name>
    <dbReference type="NCBI Taxonomy" id="137993"/>
    <lineage>
        <taxon>Bacteria</taxon>
        <taxon>Bacillati</taxon>
        <taxon>Bacillota</taxon>
        <taxon>Bacilli</taxon>
        <taxon>Bacillales</taxon>
        <taxon>Bacillaceae</taxon>
        <taxon>Ectobacillus</taxon>
    </lineage>
</organism>